<dbReference type="Proteomes" id="UP000824120">
    <property type="component" value="Chromosome 12"/>
</dbReference>
<reference evidence="2 3" key="1">
    <citation type="submission" date="2020-09" db="EMBL/GenBank/DDBJ databases">
        <title>De no assembly of potato wild relative species, Solanum commersonii.</title>
        <authorList>
            <person name="Cho K."/>
        </authorList>
    </citation>
    <scope>NUCLEOTIDE SEQUENCE [LARGE SCALE GENOMIC DNA]</scope>
    <source>
        <strain evidence="2">LZ3.2</strain>
        <tissue evidence="2">Leaf</tissue>
    </source>
</reference>
<comment type="caution">
    <text evidence="2">The sequence shown here is derived from an EMBL/GenBank/DDBJ whole genome shotgun (WGS) entry which is preliminary data.</text>
</comment>
<feature type="region of interest" description="Disordered" evidence="1">
    <location>
        <begin position="1"/>
        <end position="23"/>
    </location>
</feature>
<dbReference type="AlphaFoldDB" id="A0A9J5W185"/>
<accession>A0A9J5W185</accession>
<gene>
    <name evidence="2" type="ORF">H5410_058878</name>
</gene>
<evidence type="ECO:0000256" key="1">
    <source>
        <dbReference type="SAM" id="MobiDB-lite"/>
    </source>
</evidence>
<organism evidence="2 3">
    <name type="scientific">Solanum commersonii</name>
    <name type="common">Commerson's wild potato</name>
    <name type="synonym">Commerson's nightshade</name>
    <dbReference type="NCBI Taxonomy" id="4109"/>
    <lineage>
        <taxon>Eukaryota</taxon>
        <taxon>Viridiplantae</taxon>
        <taxon>Streptophyta</taxon>
        <taxon>Embryophyta</taxon>
        <taxon>Tracheophyta</taxon>
        <taxon>Spermatophyta</taxon>
        <taxon>Magnoliopsida</taxon>
        <taxon>eudicotyledons</taxon>
        <taxon>Gunneridae</taxon>
        <taxon>Pentapetalae</taxon>
        <taxon>asterids</taxon>
        <taxon>lamiids</taxon>
        <taxon>Solanales</taxon>
        <taxon>Solanaceae</taxon>
        <taxon>Solanoideae</taxon>
        <taxon>Solaneae</taxon>
        <taxon>Solanum</taxon>
    </lineage>
</organism>
<evidence type="ECO:0000313" key="2">
    <source>
        <dbReference type="EMBL" id="KAG5569112.1"/>
    </source>
</evidence>
<sequence>MESVVPDSQNGPFSSYGVSGPKRPIFKAKRAPEQISIFFGDPEFRRHFCQKISWTSVKTLVVEPVGLDGQNDPFSRSNEPQSRIIVTQGI</sequence>
<name>A0A9J5W185_SOLCO</name>
<evidence type="ECO:0000313" key="3">
    <source>
        <dbReference type="Proteomes" id="UP000824120"/>
    </source>
</evidence>
<keyword evidence="3" id="KW-1185">Reference proteome</keyword>
<feature type="compositionally biased region" description="Polar residues" evidence="1">
    <location>
        <begin position="1"/>
        <end position="17"/>
    </location>
</feature>
<protein>
    <submittedName>
        <fullName evidence="2">Uncharacterized protein</fullName>
    </submittedName>
</protein>
<dbReference type="EMBL" id="JACXVP010000012">
    <property type="protein sequence ID" value="KAG5569112.1"/>
    <property type="molecule type" value="Genomic_DNA"/>
</dbReference>
<proteinExistence type="predicted"/>